<accession>A0A7E5VGB8</accession>
<gene>
    <name evidence="10" type="primary">LOC113493490</name>
</gene>
<feature type="transmembrane region" description="Helical" evidence="7">
    <location>
        <begin position="20"/>
        <end position="45"/>
    </location>
</feature>
<feature type="transmembrane region" description="Helical" evidence="7">
    <location>
        <begin position="165"/>
        <end position="186"/>
    </location>
</feature>
<evidence type="ECO:0000313" key="9">
    <source>
        <dbReference type="Proteomes" id="UP000322000"/>
    </source>
</evidence>
<comment type="subcellular location">
    <subcellularLocation>
        <location evidence="1">Membrane</location>
        <topology evidence="1">Multi-pass membrane protein</topology>
    </subcellularLocation>
</comment>
<dbReference type="GeneID" id="113493490"/>
<reference evidence="10" key="1">
    <citation type="submission" date="2025-08" db="UniProtKB">
        <authorList>
            <consortium name="RefSeq"/>
        </authorList>
    </citation>
    <scope>IDENTIFICATION</scope>
</reference>
<dbReference type="FunCoup" id="A0A7E5VGB8">
    <property type="interactions" value="821"/>
</dbReference>
<evidence type="ECO:0000256" key="7">
    <source>
        <dbReference type="RuleBase" id="RU079119"/>
    </source>
</evidence>
<keyword evidence="4 7" id="KW-1133">Transmembrane helix</keyword>
<sequence>MLLKLDSVKNKQYKRFLEHIFYIIIVLVLIPAFLYFEICVVLPAIVEQWSLAFFCHLVCATFLLQNIIGNMIYGMFTNTSIKGKKLESSSNEGWTLCSVCECLRPPRAWHCATCDICILKRDHHCTFFACCVGYYNHRYFMLFTFYIFIAMVYSLYYNIKFAALFISWNNGLVLLRFICPLASIVIDFGDESLYIFLLVINVIVGLFTGFLSFYHFNNIIKGRIVSETSAYTDDFIHNKGWKLNMIEVFGDKWYMTWISPFILSRLPGNGITWFIENKSK</sequence>
<dbReference type="PROSITE" id="PS50216">
    <property type="entry name" value="DHHC"/>
    <property type="match status" value="1"/>
</dbReference>
<dbReference type="PANTHER" id="PTHR12246">
    <property type="entry name" value="PALMITOYLTRANSFERASE ZDHHC16"/>
    <property type="match status" value="1"/>
</dbReference>
<dbReference type="EC" id="2.3.1.225" evidence="7"/>
<evidence type="ECO:0000256" key="4">
    <source>
        <dbReference type="ARBA" id="ARBA00022989"/>
    </source>
</evidence>
<dbReference type="Pfam" id="PF01529">
    <property type="entry name" value="DHHC"/>
    <property type="match status" value="1"/>
</dbReference>
<evidence type="ECO:0000259" key="8">
    <source>
        <dbReference type="Pfam" id="PF01529"/>
    </source>
</evidence>
<protein>
    <recommendedName>
        <fullName evidence="7">Palmitoyltransferase</fullName>
        <ecNumber evidence="7">2.3.1.225</ecNumber>
    </recommendedName>
</protein>
<dbReference type="AlphaFoldDB" id="A0A7E5VGB8"/>
<keyword evidence="6 7" id="KW-0012">Acyltransferase</keyword>
<evidence type="ECO:0000256" key="6">
    <source>
        <dbReference type="ARBA" id="ARBA00023315"/>
    </source>
</evidence>
<feature type="transmembrane region" description="Helical" evidence="7">
    <location>
        <begin position="51"/>
        <end position="76"/>
    </location>
</feature>
<evidence type="ECO:0000256" key="5">
    <source>
        <dbReference type="ARBA" id="ARBA00023136"/>
    </source>
</evidence>
<comment type="similarity">
    <text evidence="7">Belongs to the DHHC palmitoyltransferase family.</text>
</comment>
<name>A0A7E5VGB8_TRINI</name>
<organism evidence="9 10">
    <name type="scientific">Trichoplusia ni</name>
    <name type="common">Cabbage looper</name>
    <dbReference type="NCBI Taxonomy" id="7111"/>
    <lineage>
        <taxon>Eukaryota</taxon>
        <taxon>Metazoa</taxon>
        <taxon>Ecdysozoa</taxon>
        <taxon>Arthropoda</taxon>
        <taxon>Hexapoda</taxon>
        <taxon>Insecta</taxon>
        <taxon>Pterygota</taxon>
        <taxon>Neoptera</taxon>
        <taxon>Endopterygota</taxon>
        <taxon>Lepidoptera</taxon>
        <taxon>Glossata</taxon>
        <taxon>Ditrysia</taxon>
        <taxon>Noctuoidea</taxon>
        <taxon>Noctuidae</taxon>
        <taxon>Plusiinae</taxon>
        <taxon>Trichoplusia</taxon>
    </lineage>
</organism>
<dbReference type="GO" id="GO:0016020">
    <property type="term" value="C:membrane"/>
    <property type="evidence" value="ECO:0007669"/>
    <property type="project" value="UniProtKB-SubCell"/>
</dbReference>
<dbReference type="OrthoDB" id="302728at2759"/>
<dbReference type="Proteomes" id="UP000322000">
    <property type="component" value="Chromosome 4"/>
</dbReference>
<feature type="transmembrane region" description="Helical" evidence="7">
    <location>
        <begin position="139"/>
        <end position="159"/>
    </location>
</feature>
<proteinExistence type="inferred from homology"/>
<keyword evidence="2 7" id="KW-0808">Transferase</keyword>
<keyword evidence="3 7" id="KW-0812">Transmembrane</keyword>
<dbReference type="KEGG" id="tnl:113493490"/>
<feature type="domain" description="Palmitoyltransferase DHHC" evidence="8">
    <location>
        <begin position="93"/>
        <end position="223"/>
    </location>
</feature>
<keyword evidence="5 7" id="KW-0472">Membrane</keyword>
<dbReference type="RefSeq" id="XP_026727291.1">
    <property type="nucleotide sequence ID" value="XM_026871490.1"/>
</dbReference>
<dbReference type="InterPro" id="IPR039859">
    <property type="entry name" value="PFA4/ZDH16/20/ERF2-like"/>
</dbReference>
<dbReference type="InterPro" id="IPR001594">
    <property type="entry name" value="Palmitoyltrfase_DHHC"/>
</dbReference>
<evidence type="ECO:0000313" key="10">
    <source>
        <dbReference type="RefSeq" id="XP_026727291.1"/>
    </source>
</evidence>
<comment type="catalytic activity">
    <reaction evidence="7">
        <text>L-cysteinyl-[protein] + hexadecanoyl-CoA = S-hexadecanoyl-L-cysteinyl-[protein] + CoA</text>
        <dbReference type="Rhea" id="RHEA:36683"/>
        <dbReference type="Rhea" id="RHEA-COMP:10131"/>
        <dbReference type="Rhea" id="RHEA-COMP:11032"/>
        <dbReference type="ChEBI" id="CHEBI:29950"/>
        <dbReference type="ChEBI" id="CHEBI:57287"/>
        <dbReference type="ChEBI" id="CHEBI:57379"/>
        <dbReference type="ChEBI" id="CHEBI:74151"/>
        <dbReference type="EC" id="2.3.1.225"/>
    </reaction>
</comment>
<comment type="domain">
    <text evidence="7">The DHHC domain is required for palmitoyltransferase activity.</text>
</comment>
<dbReference type="GO" id="GO:0019706">
    <property type="term" value="F:protein-cysteine S-palmitoyltransferase activity"/>
    <property type="evidence" value="ECO:0007669"/>
    <property type="project" value="UniProtKB-EC"/>
</dbReference>
<keyword evidence="9" id="KW-1185">Reference proteome</keyword>
<evidence type="ECO:0000256" key="2">
    <source>
        <dbReference type="ARBA" id="ARBA00022679"/>
    </source>
</evidence>
<evidence type="ECO:0000256" key="3">
    <source>
        <dbReference type="ARBA" id="ARBA00022692"/>
    </source>
</evidence>
<feature type="transmembrane region" description="Helical" evidence="7">
    <location>
        <begin position="193"/>
        <end position="216"/>
    </location>
</feature>
<evidence type="ECO:0000256" key="1">
    <source>
        <dbReference type="ARBA" id="ARBA00004141"/>
    </source>
</evidence>
<dbReference type="InParanoid" id="A0A7E5VGB8"/>